<organism evidence="1 2">
    <name type="scientific">Populus trichocarpa</name>
    <name type="common">Western balsam poplar</name>
    <name type="synonym">Populus balsamifera subsp. trichocarpa</name>
    <dbReference type="NCBI Taxonomy" id="3694"/>
    <lineage>
        <taxon>Eukaryota</taxon>
        <taxon>Viridiplantae</taxon>
        <taxon>Streptophyta</taxon>
        <taxon>Embryophyta</taxon>
        <taxon>Tracheophyta</taxon>
        <taxon>Spermatophyta</taxon>
        <taxon>Magnoliopsida</taxon>
        <taxon>eudicotyledons</taxon>
        <taxon>Gunneridae</taxon>
        <taxon>Pentapetalae</taxon>
        <taxon>rosids</taxon>
        <taxon>fabids</taxon>
        <taxon>Malpighiales</taxon>
        <taxon>Salicaceae</taxon>
        <taxon>Saliceae</taxon>
        <taxon>Populus</taxon>
    </lineage>
</organism>
<sequence length="73" mass="8431">MYNLRRGSLFLPFILHMVRLTYSNKSFAGIEVLSSQLKKLENLDLSFNRFNDSVLSHLFGFSSLKYLNLTGNI</sequence>
<reference evidence="1 2" key="1">
    <citation type="journal article" date="2006" name="Science">
        <title>The genome of black cottonwood, Populus trichocarpa (Torr. &amp; Gray).</title>
        <authorList>
            <person name="Tuskan G.A."/>
            <person name="Difazio S."/>
            <person name="Jansson S."/>
            <person name="Bohlmann J."/>
            <person name="Grigoriev I."/>
            <person name="Hellsten U."/>
            <person name="Putnam N."/>
            <person name="Ralph S."/>
            <person name="Rombauts S."/>
            <person name="Salamov A."/>
            <person name="Schein J."/>
            <person name="Sterck L."/>
            <person name="Aerts A."/>
            <person name="Bhalerao R.R."/>
            <person name="Bhalerao R.P."/>
            <person name="Blaudez D."/>
            <person name="Boerjan W."/>
            <person name="Brun A."/>
            <person name="Brunner A."/>
            <person name="Busov V."/>
            <person name="Campbell M."/>
            <person name="Carlson J."/>
            <person name="Chalot M."/>
            <person name="Chapman J."/>
            <person name="Chen G.L."/>
            <person name="Cooper D."/>
            <person name="Coutinho P.M."/>
            <person name="Couturier J."/>
            <person name="Covert S."/>
            <person name="Cronk Q."/>
            <person name="Cunningham R."/>
            <person name="Davis J."/>
            <person name="Degroeve S."/>
            <person name="Dejardin A."/>
            <person name="Depamphilis C."/>
            <person name="Detter J."/>
            <person name="Dirks B."/>
            <person name="Dubchak I."/>
            <person name="Duplessis S."/>
            <person name="Ehlting J."/>
            <person name="Ellis B."/>
            <person name="Gendler K."/>
            <person name="Goodstein D."/>
            <person name="Gribskov M."/>
            <person name="Grimwood J."/>
            <person name="Groover A."/>
            <person name="Gunter L."/>
            <person name="Hamberger B."/>
            <person name="Heinze B."/>
            <person name="Helariutta Y."/>
            <person name="Henrissat B."/>
            <person name="Holligan D."/>
            <person name="Holt R."/>
            <person name="Huang W."/>
            <person name="Islam-Faridi N."/>
            <person name="Jones S."/>
            <person name="Jones-Rhoades M."/>
            <person name="Jorgensen R."/>
            <person name="Joshi C."/>
            <person name="Kangasjarvi J."/>
            <person name="Karlsson J."/>
            <person name="Kelleher C."/>
            <person name="Kirkpatrick R."/>
            <person name="Kirst M."/>
            <person name="Kohler A."/>
            <person name="Kalluri U."/>
            <person name="Larimer F."/>
            <person name="Leebens-Mack J."/>
            <person name="Leple J.C."/>
            <person name="Locascio P."/>
            <person name="Lou Y."/>
            <person name="Lucas S."/>
            <person name="Martin F."/>
            <person name="Montanini B."/>
            <person name="Napoli C."/>
            <person name="Nelson D.R."/>
            <person name="Nelson C."/>
            <person name="Nieminen K."/>
            <person name="Nilsson O."/>
            <person name="Pereda V."/>
            <person name="Peter G."/>
            <person name="Philippe R."/>
            <person name="Pilate G."/>
            <person name="Poliakov A."/>
            <person name="Razumovskaya J."/>
            <person name="Richardson P."/>
            <person name="Rinaldi C."/>
            <person name="Ritland K."/>
            <person name="Rouze P."/>
            <person name="Ryaboy D."/>
            <person name="Schmutz J."/>
            <person name="Schrader J."/>
            <person name="Segerman B."/>
            <person name="Shin H."/>
            <person name="Siddiqui A."/>
            <person name="Sterky F."/>
            <person name="Terry A."/>
            <person name="Tsai C.J."/>
            <person name="Uberbacher E."/>
            <person name="Unneberg P."/>
            <person name="Vahala J."/>
            <person name="Wall K."/>
            <person name="Wessler S."/>
            <person name="Yang G."/>
            <person name="Yin T."/>
            <person name="Douglas C."/>
            <person name="Marra M."/>
            <person name="Sandberg G."/>
            <person name="Van de Peer Y."/>
            <person name="Rokhsar D."/>
        </authorList>
    </citation>
    <scope>NUCLEOTIDE SEQUENCE [LARGE SCALE GENOMIC DNA]</scope>
    <source>
        <strain evidence="2">cv. Nisqually</strain>
    </source>
</reference>
<evidence type="ECO:0000313" key="1">
    <source>
        <dbReference type="EMBL" id="KAI9388488.1"/>
    </source>
</evidence>
<name>A0ACC0SGY6_POPTR</name>
<evidence type="ECO:0000313" key="2">
    <source>
        <dbReference type="Proteomes" id="UP000006729"/>
    </source>
</evidence>
<protein>
    <submittedName>
        <fullName evidence="1">Uncharacterized protein</fullName>
    </submittedName>
</protein>
<gene>
    <name evidence="1" type="ORF">POPTR_009G069751v4</name>
</gene>
<keyword evidence="2" id="KW-1185">Reference proteome</keyword>
<proteinExistence type="predicted"/>
<dbReference type="Proteomes" id="UP000006729">
    <property type="component" value="Chromosome 9"/>
</dbReference>
<accession>A0ACC0SGY6</accession>
<dbReference type="EMBL" id="CM009298">
    <property type="protein sequence ID" value="KAI9388488.1"/>
    <property type="molecule type" value="Genomic_DNA"/>
</dbReference>
<comment type="caution">
    <text evidence="1">The sequence shown here is derived from an EMBL/GenBank/DDBJ whole genome shotgun (WGS) entry which is preliminary data.</text>
</comment>